<dbReference type="Gene3D" id="2.60.40.2340">
    <property type="match status" value="1"/>
</dbReference>
<organism evidence="2 3">
    <name type="scientific">Carboxylicivirga linearis</name>
    <dbReference type="NCBI Taxonomy" id="1628157"/>
    <lineage>
        <taxon>Bacteria</taxon>
        <taxon>Pseudomonadati</taxon>
        <taxon>Bacteroidota</taxon>
        <taxon>Bacteroidia</taxon>
        <taxon>Marinilabiliales</taxon>
        <taxon>Marinilabiliaceae</taxon>
        <taxon>Carboxylicivirga</taxon>
    </lineage>
</organism>
<protein>
    <submittedName>
        <fullName evidence="2">PCMD domain-containing protein</fullName>
    </submittedName>
</protein>
<sequence length="358" mass="39425">MKRFIYIIAILLFASCVEEDFFGLSDYGRIKNIVVSNQASNAVIDNSNFHITLEIPGGIDLSAITIQEMSLSSFAVADKKVGDILDLTAEEQIKVTSESGKEYIWTVESYVASATPQITNWQLNDWYQTSKGYYEPGADAASTVWGTGNPGSALVGKYATVPEDFGNDNYGARMETLDNGWAGIPLNTPISAGAIFTGYFDTDKLDPTNPAAATIFGTSFSGRPDMLRFKYSYKAGEVNKDRQGNVLDYPDGCDIYALLEIRKDGKKERLATAWFRSSDTQEEMKTVEMPFYYGELDNSFPDYMMPVDHDFVSADSSSYALPTHISLIATSSFGGDAFEGAIGSTLIIDDLEMVYEEE</sequence>
<dbReference type="RefSeq" id="WP_212217414.1">
    <property type="nucleotide sequence ID" value="NZ_JAGUCO010000018.1"/>
</dbReference>
<evidence type="ECO:0000313" key="3">
    <source>
        <dbReference type="Proteomes" id="UP000708576"/>
    </source>
</evidence>
<evidence type="ECO:0000313" key="2">
    <source>
        <dbReference type="EMBL" id="MBS2100121.1"/>
    </source>
</evidence>
<feature type="domain" description="Putative carbohydrate metabolism" evidence="1">
    <location>
        <begin position="132"/>
        <end position="353"/>
    </location>
</feature>
<dbReference type="EMBL" id="JAGUCO010000018">
    <property type="protein sequence ID" value="MBS2100121.1"/>
    <property type="molecule type" value="Genomic_DNA"/>
</dbReference>
<comment type="caution">
    <text evidence="2">The sequence shown here is derived from an EMBL/GenBank/DDBJ whole genome shotgun (WGS) entry which is preliminary data.</text>
</comment>
<dbReference type="Pfam" id="PF13201">
    <property type="entry name" value="PCMD"/>
    <property type="match status" value="1"/>
</dbReference>
<gene>
    <name evidence="2" type="ORF">KEM10_17670</name>
</gene>
<name>A0ABS5K0P9_9BACT</name>
<dbReference type="Gene3D" id="2.60.120.890">
    <property type="entry name" value="BT2081, beta-jelly-roll domain"/>
    <property type="match status" value="1"/>
</dbReference>
<dbReference type="Proteomes" id="UP000708576">
    <property type="component" value="Unassembled WGS sequence"/>
</dbReference>
<dbReference type="PROSITE" id="PS51257">
    <property type="entry name" value="PROKAR_LIPOPROTEIN"/>
    <property type="match status" value="1"/>
</dbReference>
<accession>A0ABS5K0P9</accession>
<evidence type="ECO:0000259" key="1">
    <source>
        <dbReference type="Pfam" id="PF13201"/>
    </source>
</evidence>
<dbReference type="InterPro" id="IPR025112">
    <property type="entry name" value="PCMD"/>
</dbReference>
<keyword evidence="3" id="KW-1185">Reference proteome</keyword>
<reference evidence="2 3" key="1">
    <citation type="journal article" date="2015" name="Int. J. Syst. Evol. Microbiol.">
        <title>Carboxylicivirga linearis sp. nov., isolated from a sea cucumber culture pond.</title>
        <authorList>
            <person name="Wang F.Q."/>
            <person name="Zhou Y.X."/>
            <person name="Lin X.Z."/>
            <person name="Chen G.J."/>
            <person name="Du Z.J."/>
        </authorList>
    </citation>
    <scope>NUCLEOTIDE SEQUENCE [LARGE SCALE GENOMIC DNA]</scope>
    <source>
        <strain evidence="2 3">FB218</strain>
    </source>
</reference>
<dbReference type="InterPro" id="IPR038653">
    <property type="entry name" value="Put_CMD_sf"/>
</dbReference>
<proteinExistence type="predicted"/>